<name>A0ABY9YEA1_9GAMM</name>
<evidence type="ECO:0000313" key="2">
    <source>
        <dbReference type="Proteomes" id="UP001305421"/>
    </source>
</evidence>
<evidence type="ECO:0000313" key="1">
    <source>
        <dbReference type="EMBL" id="WNH49196.1"/>
    </source>
</evidence>
<gene>
    <name evidence="1" type="ORF">PDM28_02365</name>
</gene>
<protein>
    <submittedName>
        <fullName evidence="1">Uncharacterized protein</fullName>
    </submittedName>
</protein>
<accession>A0ABY9YEA1</accession>
<reference evidence="1 2" key="1">
    <citation type="submission" date="2022-12" db="EMBL/GenBank/DDBJ databases">
        <title>Two new species, Stenotrophomonas aracearum and Stenotrophomonas oahuensis, isolated from Anthurium (Araceae family) in Hawaii.</title>
        <authorList>
            <person name="Chunag S.C."/>
            <person name="Dobhal S."/>
            <person name="Alvarez A."/>
            <person name="Arif M."/>
        </authorList>
    </citation>
    <scope>NUCLEOTIDE SEQUENCE [LARGE SCALE GENOMIC DNA]</scope>
    <source>
        <strain evidence="1 2">A5588</strain>
    </source>
</reference>
<dbReference type="RefSeq" id="WP_311183687.1">
    <property type="nucleotide sequence ID" value="NZ_CP115543.1"/>
</dbReference>
<keyword evidence="2" id="KW-1185">Reference proteome</keyword>
<dbReference type="Proteomes" id="UP001305421">
    <property type="component" value="Chromosome"/>
</dbReference>
<dbReference type="EMBL" id="CP115543">
    <property type="protein sequence ID" value="WNH49196.1"/>
    <property type="molecule type" value="Genomic_DNA"/>
</dbReference>
<proteinExistence type="predicted"/>
<organism evidence="1 2">
    <name type="scientific">Stenotrophomonas aracearum</name>
    <dbReference type="NCBI Taxonomy" id="3003272"/>
    <lineage>
        <taxon>Bacteria</taxon>
        <taxon>Pseudomonadati</taxon>
        <taxon>Pseudomonadota</taxon>
        <taxon>Gammaproteobacteria</taxon>
        <taxon>Lysobacterales</taxon>
        <taxon>Lysobacteraceae</taxon>
        <taxon>Stenotrophomonas</taxon>
    </lineage>
</organism>
<sequence>MKGFEDLKRRAKAGDAVAQRLLADTYDACFFVNLDREAFIKGLDFNRTTMRDPTHLPFLEQMATERLAKCGAVEGGAIVPMQIIRGWYAQAAENGDLAARLTDNALSQRKVDAAEAAQLLEDVLDSNDPAAVFAMGSTLVNNYTLTPGDPAEGLMTGELASTAWQVAACRMGYECEPTGVIMGNLCLLQNACAGEDYEAYLMRELRSDAQRELLQRRVAEILRLVEGQ</sequence>